<feature type="compositionally biased region" description="Polar residues" evidence="1">
    <location>
        <begin position="422"/>
        <end position="442"/>
    </location>
</feature>
<evidence type="ECO:0000256" key="1">
    <source>
        <dbReference type="SAM" id="MobiDB-lite"/>
    </source>
</evidence>
<feature type="compositionally biased region" description="Low complexity" evidence="1">
    <location>
        <begin position="88"/>
        <end position="100"/>
    </location>
</feature>
<feature type="region of interest" description="Disordered" evidence="1">
    <location>
        <begin position="82"/>
        <end position="115"/>
    </location>
</feature>
<reference evidence="2" key="2">
    <citation type="submission" date="2020-05" db="EMBL/GenBank/DDBJ databases">
        <authorList>
            <person name="Kim H.-S."/>
            <person name="Proctor R.H."/>
            <person name="Brown D.W."/>
        </authorList>
    </citation>
    <scope>NUCLEOTIDE SEQUENCE</scope>
    <source>
        <strain evidence="2">NRRL 45417</strain>
    </source>
</reference>
<gene>
    <name evidence="2" type="ORF">FGADI_3531</name>
</gene>
<dbReference type="OrthoDB" id="5106886at2759"/>
<sequence>MPPSKASSSKQMYRNDTNMTSDVSATGANTVPLGAVSGSANRFSPSSLSIGPSRGPQYTRQWHLPAPLPVFSSDEFEAPRMGKDPVAKNNGNNNKTQTTTARDKDITTPQTQETLRRSFTTSQKCKVLETCLSIKDEYLSMPPASHHDQEPFWAKVLSEKLSQDLASKFKDWKQVKETVENWCYLRRTLLREGNLPPVSRGQPELDTVVDKWNMVFVTRFCQVHRGYFENGLWAITENRISWMVSEHVDKAISSMLQTRRDELESSVRPKLLAHNSSLTDYDNAVKSVQDGITISQREHTQRMESEAVLSIVMELRLILEQEISQHFNGSRPTLQERSCGSRTEPVTSIPTEPASMRGGPRPNDTQRLTTTSIGQSASASSTSRHSDPHAIHSPMPKRQRLDRGSPSDVSPRTGLAIRDKQTQQSSLRSRSYNLDQSGDQETTKTATVGLDWEIQMQLVSWKNDKMRVTDIFRSPDLVKKEQPMGDFLGPAFGLTLYSTSGAG</sequence>
<protein>
    <submittedName>
        <fullName evidence="2">Uncharacterized protein</fullName>
    </submittedName>
</protein>
<feature type="compositionally biased region" description="Low complexity" evidence="1">
    <location>
        <begin position="369"/>
        <end position="383"/>
    </location>
</feature>
<dbReference type="EMBL" id="JABFAI010000078">
    <property type="protein sequence ID" value="KAF4956842.1"/>
    <property type="molecule type" value="Genomic_DNA"/>
</dbReference>
<feature type="compositionally biased region" description="Polar residues" evidence="1">
    <location>
        <begin position="328"/>
        <end position="350"/>
    </location>
</feature>
<organism evidence="2 3">
    <name type="scientific">Fusarium gaditjirri</name>
    <dbReference type="NCBI Taxonomy" id="282569"/>
    <lineage>
        <taxon>Eukaryota</taxon>
        <taxon>Fungi</taxon>
        <taxon>Dikarya</taxon>
        <taxon>Ascomycota</taxon>
        <taxon>Pezizomycotina</taxon>
        <taxon>Sordariomycetes</taxon>
        <taxon>Hypocreomycetidae</taxon>
        <taxon>Hypocreales</taxon>
        <taxon>Nectriaceae</taxon>
        <taxon>Fusarium</taxon>
        <taxon>Fusarium nisikadoi species complex</taxon>
    </lineage>
</organism>
<feature type="region of interest" description="Disordered" evidence="1">
    <location>
        <begin position="1"/>
        <end position="55"/>
    </location>
</feature>
<feature type="region of interest" description="Disordered" evidence="1">
    <location>
        <begin position="328"/>
        <end position="442"/>
    </location>
</feature>
<name>A0A8H4TFA2_9HYPO</name>
<dbReference type="Proteomes" id="UP000604273">
    <property type="component" value="Unassembled WGS sequence"/>
</dbReference>
<dbReference type="AlphaFoldDB" id="A0A8H4TFA2"/>
<keyword evidence="3" id="KW-1185">Reference proteome</keyword>
<feature type="compositionally biased region" description="Polar residues" evidence="1">
    <location>
        <begin position="1"/>
        <end position="29"/>
    </location>
</feature>
<evidence type="ECO:0000313" key="3">
    <source>
        <dbReference type="Proteomes" id="UP000604273"/>
    </source>
</evidence>
<accession>A0A8H4TFA2</accession>
<feature type="compositionally biased region" description="Polar residues" evidence="1">
    <location>
        <begin position="38"/>
        <end position="55"/>
    </location>
</feature>
<proteinExistence type="predicted"/>
<reference evidence="2" key="1">
    <citation type="journal article" date="2020" name="BMC Genomics">
        <title>Correction to: Identification and distribution of gene clusters required for synthesis of sphingolipid metabolism inhibitors in diverse species of the filamentous fungus Fusarium.</title>
        <authorList>
            <person name="Kim H.S."/>
            <person name="Lohmar J.M."/>
            <person name="Busman M."/>
            <person name="Brown D.W."/>
            <person name="Naumann T.A."/>
            <person name="Divon H.H."/>
            <person name="Lysoe E."/>
            <person name="Uhlig S."/>
            <person name="Proctor R.H."/>
        </authorList>
    </citation>
    <scope>NUCLEOTIDE SEQUENCE</scope>
    <source>
        <strain evidence="2">NRRL 45417</strain>
    </source>
</reference>
<comment type="caution">
    <text evidence="2">The sequence shown here is derived from an EMBL/GenBank/DDBJ whole genome shotgun (WGS) entry which is preliminary data.</text>
</comment>
<evidence type="ECO:0000313" key="2">
    <source>
        <dbReference type="EMBL" id="KAF4956842.1"/>
    </source>
</evidence>